<reference evidence="3 4" key="1">
    <citation type="submission" date="2016-07" db="EMBL/GenBank/DDBJ databases">
        <title>Pervasive Adenine N6-methylation of Active Genes in Fungi.</title>
        <authorList>
            <consortium name="DOE Joint Genome Institute"/>
            <person name="Mondo S.J."/>
            <person name="Dannebaum R.O."/>
            <person name="Kuo R.C."/>
            <person name="Labutti K."/>
            <person name="Haridas S."/>
            <person name="Kuo A."/>
            <person name="Salamov A."/>
            <person name="Ahrendt S.R."/>
            <person name="Lipzen A."/>
            <person name="Sullivan W."/>
            <person name="Andreopoulos W.B."/>
            <person name="Clum A."/>
            <person name="Lindquist E."/>
            <person name="Daum C."/>
            <person name="Ramamoorthy G.K."/>
            <person name="Gryganskyi A."/>
            <person name="Culley D."/>
            <person name="Magnuson J.K."/>
            <person name="James T.Y."/>
            <person name="O'Malley M.A."/>
            <person name="Stajich J.E."/>
            <person name="Spatafora J.W."/>
            <person name="Visel A."/>
            <person name="Grigoriev I.V."/>
        </authorList>
    </citation>
    <scope>NUCLEOTIDE SEQUENCE [LARGE SCALE GENOMIC DNA]</scope>
    <source>
        <strain evidence="3 4">PL171</strain>
    </source>
</reference>
<evidence type="ECO:0000256" key="2">
    <source>
        <dbReference type="SAM" id="SignalP"/>
    </source>
</evidence>
<evidence type="ECO:0000313" key="4">
    <source>
        <dbReference type="Proteomes" id="UP000193411"/>
    </source>
</evidence>
<accession>A0A1Y2H8L8</accession>
<proteinExistence type="predicted"/>
<dbReference type="AlphaFoldDB" id="A0A1Y2H8L8"/>
<organism evidence="3 4">
    <name type="scientific">Catenaria anguillulae PL171</name>
    <dbReference type="NCBI Taxonomy" id="765915"/>
    <lineage>
        <taxon>Eukaryota</taxon>
        <taxon>Fungi</taxon>
        <taxon>Fungi incertae sedis</taxon>
        <taxon>Blastocladiomycota</taxon>
        <taxon>Blastocladiomycetes</taxon>
        <taxon>Blastocladiales</taxon>
        <taxon>Catenariaceae</taxon>
        <taxon>Catenaria</taxon>
    </lineage>
</organism>
<feature type="signal peptide" evidence="2">
    <location>
        <begin position="1"/>
        <end position="20"/>
    </location>
</feature>
<dbReference type="Proteomes" id="UP000193411">
    <property type="component" value="Unassembled WGS sequence"/>
</dbReference>
<comment type="caution">
    <text evidence="3">The sequence shown here is derived from an EMBL/GenBank/DDBJ whole genome shotgun (WGS) entry which is preliminary data.</text>
</comment>
<evidence type="ECO:0000256" key="1">
    <source>
        <dbReference type="SAM" id="MobiDB-lite"/>
    </source>
</evidence>
<dbReference type="EMBL" id="MCFL01000072">
    <property type="protein sequence ID" value="ORZ30899.1"/>
    <property type="molecule type" value="Genomic_DNA"/>
</dbReference>
<dbReference type="PANTHER" id="PTHR33504">
    <property type="entry name" value="NADH DEHYDROGENASE (UBIQUINONE) 1 BETA SUBCOMPLEX, 4"/>
    <property type="match status" value="1"/>
</dbReference>
<feature type="chain" id="PRO_5012237568" evidence="2">
    <location>
        <begin position="21"/>
        <end position="283"/>
    </location>
</feature>
<name>A0A1Y2H8L8_9FUNG</name>
<evidence type="ECO:0000313" key="3">
    <source>
        <dbReference type="EMBL" id="ORZ30899.1"/>
    </source>
</evidence>
<gene>
    <name evidence="3" type="ORF">BCR44DRAFT_1443658</name>
</gene>
<dbReference type="OrthoDB" id="10253073at2759"/>
<sequence length="283" mass="32359">MWRRFWYRKVFLFLRDLIRARETSDCRAILKVINPRESQLVDTAAGVHIRFRLGGPDFPPTLYYKVFVHRPTIDIGSFAPRNYVNPCDPRKEKCYRRFENNGWRPALQQSEPYEIFNDAVYLKSTSEKEKLKKQKRVEWMRKLYQLNLLNVSNSEGVADATRGWSDDVLVWWASALDFEQYSKDWAVLATAATFETQKQGRKLAGQPITDELGRLLGRISPSMFGEEDDDQEEFGAGLLSTASSRASSAKHRDMGPFGRTGSPSVLPAIARVAPDVLPESVSM</sequence>
<keyword evidence="2" id="KW-0732">Signal</keyword>
<keyword evidence="4" id="KW-1185">Reference proteome</keyword>
<protein>
    <submittedName>
        <fullName evidence="3">Uncharacterized protein</fullName>
    </submittedName>
</protein>
<feature type="region of interest" description="Disordered" evidence="1">
    <location>
        <begin position="244"/>
        <end position="264"/>
    </location>
</feature>
<dbReference type="PANTHER" id="PTHR33504:SF2">
    <property type="entry name" value="PROTEIN MFI"/>
    <property type="match status" value="1"/>
</dbReference>